<accession>A0A4Y2WUC0</accession>
<evidence type="ECO:0000313" key="1">
    <source>
        <dbReference type="EMBL" id="GBO39682.1"/>
    </source>
</evidence>
<dbReference type="OrthoDB" id="6778620at2759"/>
<gene>
    <name evidence="1" type="ORF">AVEN_134104_1</name>
</gene>
<dbReference type="AlphaFoldDB" id="A0A4Y2WUC0"/>
<keyword evidence="2" id="KW-1185">Reference proteome</keyword>
<protein>
    <submittedName>
        <fullName evidence="1">Uncharacterized protein</fullName>
    </submittedName>
</protein>
<organism evidence="1 2">
    <name type="scientific">Araneus ventricosus</name>
    <name type="common">Orbweaver spider</name>
    <name type="synonym">Epeira ventricosa</name>
    <dbReference type="NCBI Taxonomy" id="182803"/>
    <lineage>
        <taxon>Eukaryota</taxon>
        <taxon>Metazoa</taxon>
        <taxon>Ecdysozoa</taxon>
        <taxon>Arthropoda</taxon>
        <taxon>Chelicerata</taxon>
        <taxon>Arachnida</taxon>
        <taxon>Araneae</taxon>
        <taxon>Araneomorphae</taxon>
        <taxon>Entelegynae</taxon>
        <taxon>Araneoidea</taxon>
        <taxon>Araneidae</taxon>
        <taxon>Araneus</taxon>
    </lineage>
</organism>
<dbReference type="EMBL" id="BGPR01064771">
    <property type="protein sequence ID" value="GBO39682.1"/>
    <property type="molecule type" value="Genomic_DNA"/>
</dbReference>
<dbReference type="Proteomes" id="UP000499080">
    <property type="component" value="Unassembled WGS sequence"/>
</dbReference>
<proteinExistence type="predicted"/>
<comment type="caution">
    <text evidence="1">The sequence shown here is derived from an EMBL/GenBank/DDBJ whole genome shotgun (WGS) entry which is preliminary data.</text>
</comment>
<name>A0A4Y2WUC0_ARAVE</name>
<evidence type="ECO:0000313" key="2">
    <source>
        <dbReference type="Proteomes" id="UP000499080"/>
    </source>
</evidence>
<reference evidence="1 2" key="1">
    <citation type="journal article" date="2019" name="Sci. Rep.">
        <title>Orb-weaving spider Araneus ventricosus genome elucidates the spidroin gene catalogue.</title>
        <authorList>
            <person name="Kono N."/>
            <person name="Nakamura H."/>
            <person name="Ohtoshi R."/>
            <person name="Moran D.A.P."/>
            <person name="Shinohara A."/>
            <person name="Yoshida Y."/>
            <person name="Fujiwara M."/>
            <person name="Mori M."/>
            <person name="Tomita M."/>
            <person name="Arakawa K."/>
        </authorList>
    </citation>
    <scope>NUCLEOTIDE SEQUENCE [LARGE SCALE GENOMIC DNA]</scope>
</reference>
<sequence>MTSCSTDKREKHPNPKKIERSIIINHIESYNPSIACYRREHAPNRRYLPNDVTIQRMYDDFIRAENSCDCSYDLYRKAVNELNVSFTKPGYEECGTWFKFKEPDKDHNQENLSPDCETCISWKFHIENA</sequence>